<dbReference type="InterPro" id="IPR050496">
    <property type="entry name" value="SNF2_RAD54_helicase_repair"/>
</dbReference>
<dbReference type="Pfam" id="PF00176">
    <property type="entry name" value="SNF2-rel_dom"/>
    <property type="match status" value="1"/>
</dbReference>
<feature type="compositionally biased region" description="Basic and acidic residues" evidence="11">
    <location>
        <begin position="484"/>
        <end position="493"/>
    </location>
</feature>
<feature type="compositionally biased region" description="Acidic residues" evidence="11">
    <location>
        <begin position="352"/>
        <end position="361"/>
    </location>
</feature>
<keyword evidence="3" id="KW-0547">Nucleotide-binding</keyword>
<evidence type="ECO:0000256" key="7">
    <source>
        <dbReference type="ARBA" id="ARBA00022840"/>
    </source>
</evidence>
<evidence type="ECO:0000256" key="4">
    <source>
        <dbReference type="ARBA" id="ARBA00022763"/>
    </source>
</evidence>
<feature type="region of interest" description="Disordered" evidence="11">
    <location>
        <begin position="142"/>
        <end position="161"/>
    </location>
</feature>
<keyword evidence="10" id="KW-0539">Nucleus</keyword>
<feature type="region of interest" description="Disordered" evidence="11">
    <location>
        <begin position="1184"/>
        <end position="1238"/>
    </location>
</feature>
<feature type="compositionally biased region" description="Basic residues" evidence="11">
    <location>
        <begin position="509"/>
        <end position="528"/>
    </location>
</feature>
<comment type="caution">
    <text evidence="14">The sequence shown here is derived from an EMBL/GenBank/DDBJ whole genome shotgun (WGS) entry which is preliminary data.</text>
</comment>
<feature type="compositionally biased region" description="Polar residues" evidence="11">
    <location>
        <begin position="1216"/>
        <end position="1226"/>
    </location>
</feature>
<dbReference type="SMART" id="SM00487">
    <property type="entry name" value="DEXDc"/>
    <property type="match status" value="1"/>
</dbReference>
<feature type="region of interest" description="Disordered" evidence="11">
    <location>
        <begin position="1098"/>
        <end position="1168"/>
    </location>
</feature>
<feature type="compositionally biased region" description="Basic and acidic residues" evidence="11">
    <location>
        <begin position="1005"/>
        <end position="1019"/>
    </location>
</feature>
<feature type="domain" description="Helicase ATP-binding" evidence="12">
    <location>
        <begin position="399"/>
        <end position="630"/>
    </location>
</feature>
<keyword evidence="7" id="KW-0067">ATP-binding</keyword>
<dbReference type="Pfam" id="PF25875">
    <property type="entry name" value="WHD_Rad26_CSB"/>
    <property type="match status" value="1"/>
</dbReference>
<dbReference type="GO" id="GO:0005524">
    <property type="term" value="F:ATP binding"/>
    <property type="evidence" value="ECO:0007669"/>
    <property type="project" value="InterPro"/>
</dbReference>
<evidence type="ECO:0000256" key="5">
    <source>
        <dbReference type="ARBA" id="ARBA00022801"/>
    </source>
</evidence>
<feature type="region of interest" description="Disordered" evidence="11">
    <location>
        <begin position="206"/>
        <end position="287"/>
    </location>
</feature>
<dbReference type="GO" id="GO:0008094">
    <property type="term" value="F:ATP-dependent activity, acting on DNA"/>
    <property type="evidence" value="ECO:0007669"/>
    <property type="project" value="TreeGrafter"/>
</dbReference>
<dbReference type="PROSITE" id="PS51192">
    <property type="entry name" value="HELICASE_ATP_BIND_1"/>
    <property type="match status" value="1"/>
</dbReference>
<dbReference type="FunFam" id="3.40.50.10810:FF:000094">
    <property type="entry name" value="DNA excision repair protein ERCC-6"/>
    <property type="match status" value="1"/>
</dbReference>
<dbReference type="Gene3D" id="3.40.50.10810">
    <property type="entry name" value="Tandem AAA-ATPase domain"/>
    <property type="match status" value="2"/>
</dbReference>
<gene>
    <name evidence="14" type="ORF">SeLEV6574_g06304</name>
</gene>
<dbReference type="InterPro" id="IPR001650">
    <property type="entry name" value="Helicase_C-like"/>
</dbReference>
<dbReference type="GO" id="GO:0006283">
    <property type="term" value="P:transcription-coupled nucleotide-excision repair"/>
    <property type="evidence" value="ECO:0007669"/>
    <property type="project" value="TreeGrafter"/>
</dbReference>
<comment type="subcellular location">
    <subcellularLocation>
        <location evidence="1">Nucleus</location>
    </subcellularLocation>
</comment>
<protein>
    <recommendedName>
        <fullName evidence="16">DNA excision repair protein ERCC-6</fullName>
    </recommendedName>
</protein>
<evidence type="ECO:0000256" key="11">
    <source>
        <dbReference type="SAM" id="MobiDB-lite"/>
    </source>
</evidence>
<evidence type="ECO:0000256" key="1">
    <source>
        <dbReference type="ARBA" id="ARBA00004123"/>
    </source>
</evidence>
<evidence type="ECO:0000313" key="15">
    <source>
        <dbReference type="Proteomes" id="UP000320475"/>
    </source>
</evidence>
<dbReference type="InterPro" id="IPR058951">
    <property type="entry name" value="WHD_Rad26_CSB-like"/>
</dbReference>
<keyword evidence="6" id="KW-0347">Helicase</keyword>
<name>A0A507CPF0_9FUNG</name>
<evidence type="ECO:0000259" key="12">
    <source>
        <dbReference type="PROSITE" id="PS51192"/>
    </source>
</evidence>
<dbReference type="PROSITE" id="PS51194">
    <property type="entry name" value="HELICASE_CTER"/>
    <property type="match status" value="1"/>
</dbReference>
<dbReference type="VEuPathDB" id="FungiDB:SeMB42_g01277"/>
<dbReference type="InterPro" id="IPR027417">
    <property type="entry name" value="P-loop_NTPase"/>
</dbReference>
<dbReference type="OrthoDB" id="413460at2759"/>
<evidence type="ECO:0000256" key="6">
    <source>
        <dbReference type="ARBA" id="ARBA00022806"/>
    </source>
</evidence>
<dbReference type="Pfam" id="PF00271">
    <property type="entry name" value="Helicase_C"/>
    <property type="match status" value="1"/>
</dbReference>
<reference evidence="14 15" key="1">
    <citation type="journal article" date="2019" name="Sci. Rep.">
        <title>Comparative genomics of chytrid fungi reveal insights into the obligate biotrophic and pathogenic lifestyle of Synchytrium endobioticum.</title>
        <authorList>
            <person name="van de Vossenberg B.T.L.H."/>
            <person name="Warris S."/>
            <person name="Nguyen H.D.T."/>
            <person name="van Gent-Pelzer M.P.E."/>
            <person name="Joly D.L."/>
            <person name="van de Geest H.C."/>
            <person name="Bonants P.J.M."/>
            <person name="Smith D.S."/>
            <person name="Levesque C.A."/>
            <person name="van der Lee T.A.J."/>
        </authorList>
    </citation>
    <scope>NUCLEOTIDE SEQUENCE [LARGE SCALE GENOMIC DNA]</scope>
    <source>
        <strain evidence="14 15">LEV6574</strain>
    </source>
</reference>
<dbReference type="VEuPathDB" id="FungiDB:SeMB42_g01266"/>
<feature type="domain" description="Helicase C-terminal" evidence="13">
    <location>
        <begin position="767"/>
        <end position="926"/>
    </location>
</feature>
<keyword evidence="5" id="KW-0378">Hydrolase</keyword>
<dbReference type="GO" id="GO:0016787">
    <property type="term" value="F:hydrolase activity"/>
    <property type="evidence" value="ECO:0007669"/>
    <property type="project" value="UniProtKB-KW"/>
</dbReference>
<evidence type="ECO:0000256" key="10">
    <source>
        <dbReference type="ARBA" id="ARBA00023242"/>
    </source>
</evidence>
<evidence type="ECO:0000256" key="8">
    <source>
        <dbReference type="ARBA" id="ARBA00023125"/>
    </source>
</evidence>
<dbReference type="PANTHER" id="PTHR45629">
    <property type="entry name" value="SNF2/RAD54 FAMILY MEMBER"/>
    <property type="match status" value="1"/>
</dbReference>
<dbReference type="Proteomes" id="UP000320475">
    <property type="component" value="Unassembled WGS sequence"/>
</dbReference>
<accession>A0A507CPF0</accession>
<organism evidence="14 15">
    <name type="scientific">Synchytrium endobioticum</name>
    <dbReference type="NCBI Taxonomy" id="286115"/>
    <lineage>
        <taxon>Eukaryota</taxon>
        <taxon>Fungi</taxon>
        <taxon>Fungi incertae sedis</taxon>
        <taxon>Chytridiomycota</taxon>
        <taxon>Chytridiomycota incertae sedis</taxon>
        <taxon>Chytridiomycetes</taxon>
        <taxon>Synchytriales</taxon>
        <taxon>Synchytriaceae</taxon>
        <taxon>Synchytrium</taxon>
    </lineage>
</organism>
<keyword evidence="8" id="KW-0238">DNA-binding</keyword>
<keyword evidence="4" id="KW-0227">DNA damage</keyword>
<feature type="compositionally biased region" description="Acidic residues" evidence="11">
    <location>
        <begin position="278"/>
        <end position="287"/>
    </location>
</feature>
<evidence type="ECO:0008006" key="16">
    <source>
        <dbReference type="Google" id="ProtNLM"/>
    </source>
</evidence>
<dbReference type="InterPro" id="IPR049730">
    <property type="entry name" value="SNF2/RAD54-like_C"/>
</dbReference>
<feature type="region of interest" description="Disordered" evidence="11">
    <location>
        <begin position="1005"/>
        <end position="1037"/>
    </location>
</feature>
<comment type="similarity">
    <text evidence="2">Belongs to the SNF2/RAD54 helicase family.</text>
</comment>
<dbReference type="GO" id="GO:0005634">
    <property type="term" value="C:nucleus"/>
    <property type="evidence" value="ECO:0007669"/>
    <property type="project" value="TreeGrafter"/>
</dbReference>
<evidence type="ECO:0000256" key="9">
    <source>
        <dbReference type="ARBA" id="ARBA00023204"/>
    </source>
</evidence>
<keyword evidence="9" id="KW-0234">DNA repair</keyword>
<feature type="region of interest" description="Disordered" evidence="11">
    <location>
        <begin position="958"/>
        <end position="977"/>
    </location>
</feature>
<dbReference type="SUPFAM" id="SSF52540">
    <property type="entry name" value="P-loop containing nucleoside triphosphate hydrolases"/>
    <property type="match status" value="2"/>
</dbReference>
<dbReference type="CDD" id="cd18000">
    <property type="entry name" value="DEXHc_ERCC6"/>
    <property type="match status" value="1"/>
</dbReference>
<dbReference type="PANTHER" id="PTHR45629:SF7">
    <property type="entry name" value="DNA EXCISION REPAIR PROTEIN ERCC-6-RELATED"/>
    <property type="match status" value="1"/>
</dbReference>
<dbReference type="CDD" id="cd18793">
    <property type="entry name" value="SF2_C_SNF"/>
    <property type="match status" value="1"/>
</dbReference>
<dbReference type="InterPro" id="IPR038718">
    <property type="entry name" value="SNF2-like_sf"/>
</dbReference>
<dbReference type="Gene3D" id="3.40.50.300">
    <property type="entry name" value="P-loop containing nucleotide triphosphate hydrolases"/>
    <property type="match status" value="1"/>
</dbReference>
<evidence type="ECO:0000259" key="13">
    <source>
        <dbReference type="PROSITE" id="PS51194"/>
    </source>
</evidence>
<evidence type="ECO:0000256" key="3">
    <source>
        <dbReference type="ARBA" id="ARBA00022741"/>
    </source>
</evidence>
<sequence length="1324" mass="147247">MDEEEPTLGSLAISTRLLRRTGAASDEGDDAATITYTTGRQPTDFSLDGADGLLLGAADQGDVESHLMRQAEEALNEKELAAEQKRLSKTRQHLASLHTNVADIVAKLDGGRLTNAQRDKSEAKLKELEDRIEQFRTDERQIRRRMADHRQSNPDSGGELLETERERLIRTGKITPFSAIKGLERSVHSTSDVLVTQAFLEDDRGTLRTATDQASGKPVFSENEERMSSRTTKKGRFICSDDEDDTYEPERTDKRRKRRRHSTDDDDDAEYQEHEHGDIEEEENDDEDAGIISHYTDDVNELDLAGNSKCKYSDRYLDDEDETVYQNRLRRWARRRRFARFKLEPASSSEAQLEENPEDEITQPSPTAEDVVYDGGYRVAGEVYEELFDYQRTCTKWLWELHCQEAGGIIGDEMGLGKTIQIIAFLSGLHFSQKLRLPILVLCPATVLKQWVQEFHRWWPPFRVIILHSSGMGLASNSGGRRSTKSDDRDEGNHFVPSDSEADSDNTSGKRRMKKSKFAGSKAAKKRSGVGSSVSHEADAKVAKILDTICEKGHVVVTTYEAIRTHRRRVLSIKWGYAILDEGHKIRNPDADITMTCKQLKTAHRIILSGTPIQNNLVELWSLFDFVYPGRLGTLPVFQCQFGVPIKLGGYANASNIAVQTAYKCAVVLRDLISPYLLRRMKVDVASDLPQKSEQVLFCRMTSLQRAVYQQFLNSKDVASIMEGKRHVLYGIDILRKICNHPDLVDRVNSAKNEDYGDCNRSGKMKVVKALLDTWKQQGHRVLLFCQTRQMLDILESFVASQKYVYSRMDGETPVKNRIAMVDEFNETPAIFVFLLTTKVGGLGINLTGADRVVIYDPDWNPSTDLQARERAWRVGQRRSVTIYRLMTSGTIEEKIYHRQIFKQFLTNKILKDPRQRRFFKSTDLHDLFTLSGPDGETETGELFQDMNVNVDLKGKSTVNVRSSNSSNGRSSRCSRTYGAEASLDDSINAEIGEIHGVDKAEEFKAPSESDGSSGDHQDSKKKRGANGDGNDYNTGGDDDRVLHALLSNSGVHSALRHDAIVEAANPERIFVEREATHIANQAIAALKKSTRRVRKAVNSSGGAGGVVTWTGRRGNAGAPGDPRPKSQAPTSSLANAAVADAQEREPKKRFGGGSSMGSAAPDLTSPVNSLSSASILATLRARAMSGAPGPSHALGSHGGSDDTEASPRSELAATDNRSISTNGVEQQACGHTRSSPAPNIIANESVITLAQGIQYYLQSQPDHLSTSNNIVNEFKEQIKNQKEVFKKLLKNLADFTKLDGPNGREIGIWTLKEEFHTDAAEST</sequence>
<dbReference type="CDD" id="cd22254">
    <property type="entry name" value="CSB_WHD"/>
    <property type="match status" value="1"/>
</dbReference>
<evidence type="ECO:0000313" key="14">
    <source>
        <dbReference type="EMBL" id="TPX40988.1"/>
    </source>
</evidence>
<dbReference type="InterPro" id="IPR014001">
    <property type="entry name" value="Helicase_ATP-bd"/>
</dbReference>
<dbReference type="EMBL" id="QEAM01000347">
    <property type="protein sequence ID" value="TPX40988.1"/>
    <property type="molecule type" value="Genomic_DNA"/>
</dbReference>
<dbReference type="SMART" id="SM00490">
    <property type="entry name" value="HELICc"/>
    <property type="match status" value="1"/>
</dbReference>
<proteinExistence type="inferred from homology"/>
<evidence type="ECO:0000256" key="2">
    <source>
        <dbReference type="ARBA" id="ARBA00007025"/>
    </source>
</evidence>
<feature type="region of interest" description="Disordered" evidence="11">
    <location>
        <begin position="346"/>
        <end position="366"/>
    </location>
</feature>
<dbReference type="InterPro" id="IPR000330">
    <property type="entry name" value="SNF2_N"/>
</dbReference>
<feature type="region of interest" description="Disordered" evidence="11">
    <location>
        <begin position="474"/>
        <end position="532"/>
    </location>
</feature>